<keyword evidence="1" id="KW-1133">Transmembrane helix</keyword>
<protein>
    <submittedName>
        <fullName evidence="2">Uncharacterized protein</fullName>
    </submittedName>
</protein>
<reference evidence="3" key="1">
    <citation type="journal article" date="2019" name="Int. J. Syst. Evol. Microbiol.">
        <title>The Global Catalogue of Microorganisms (GCM) 10K type strain sequencing project: providing services to taxonomists for standard genome sequencing and annotation.</title>
        <authorList>
            <consortium name="The Broad Institute Genomics Platform"/>
            <consortium name="The Broad Institute Genome Sequencing Center for Infectious Disease"/>
            <person name="Wu L."/>
            <person name="Ma J."/>
        </authorList>
    </citation>
    <scope>NUCLEOTIDE SEQUENCE [LARGE SCALE GENOMIC DNA]</scope>
    <source>
        <strain evidence="3">NBRC 111981</strain>
    </source>
</reference>
<evidence type="ECO:0000256" key="1">
    <source>
        <dbReference type="SAM" id="Phobius"/>
    </source>
</evidence>
<dbReference type="Proteomes" id="UP001156627">
    <property type="component" value="Unassembled WGS sequence"/>
</dbReference>
<feature type="transmembrane region" description="Helical" evidence="1">
    <location>
        <begin position="15"/>
        <end position="34"/>
    </location>
</feature>
<accession>A0ABQ5X6L0</accession>
<sequence>MAKQYWLGLNDRRSAWVFGLTLFAVTALVGLSVAKRWDVALDLAALASFAGGHYFTRSRGLSVFSTPRETYQAFREGRAHRATGAENVLWLIGIALVGILMYTSFIAPFT</sequence>
<comment type="caution">
    <text evidence="2">The sequence shown here is derived from an EMBL/GenBank/DDBJ whole genome shotgun (WGS) entry which is preliminary data.</text>
</comment>
<keyword evidence="1" id="KW-0472">Membrane</keyword>
<feature type="transmembrane region" description="Helical" evidence="1">
    <location>
        <begin position="88"/>
        <end position="109"/>
    </location>
</feature>
<dbReference type="EMBL" id="BSOA01000003">
    <property type="protein sequence ID" value="GLQ87266.1"/>
    <property type="molecule type" value="Genomic_DNA"/>
</dbReference>
<evidence type="ECO:0000313" key="3">
    <source>
        <dbReference type="Proteomes" id="UP001156627"/>
    </source>
</evidence>
<organism evidence="2 3">
    <name type="scientific">Dyella flagellata</name>
    <dbReference type="NCBI Taxonomy" id="1867833"/>
    <lineage>
        <taxon>Bacteria</taxon>
        <taxon>Pseudomonadati</taxon>
        <taxon>Pseudomonadota</taxon>
        <taxon>Gammaproteobacteria</taxon>
        <taxon>Lysobacterales</taxon>
        <taxon>Rhodanobacteraceae</taxon>
        <taxon>Dyella</taxon>
    </lineage>
</organism>
<gene>
    <name evidence="2" type="ORF">GCM10007898_08320</name>
</gene>
<dbReference type="RefSeq" id="WP_284330691.1">
    <property type="nucleotide sequence ID" value="NZ_BSOA01000003.1"/>
</dbReference>
<evidence type="ECO:0000313" key="2">
    <source>
        <dbReference type="EMBL" id="GLQ87266.1"/>
    </source>
</evidence>
<keyword evidence="3" id="KW-1185">Reference proteome</keyword>
<keyword evidence="1" id="KW-0812">Transmembrane</keyword>
<name>A0ABQ5X6L0_9GAMM</name>
<proteinExistence type="predicted"/>